<sequence length="182" mass="20593">MKLMIASDLHGSYYYAQRMRECYSREGAQRLLLLGDLLYHGPRNDLPRDYAPKQVIALLNEMKHELFCVRGNCDAEVDQMVLEFPILADYMLLFLGGRTVFVTHGHVHNEDALPPLQPGDVLLHGHTHLPEMRRVDGGVWYLNPGSLAIPKGGNPPSYMTWEDGLWQIKALDGQVLREGNLA</sequence>
<dbReference type="InterPro" id="IPR029052">
    <property type="entry name" value="Metallo-depent_PP-like"/>
</dbReference>
<evidence type="ECO:0000256" key="1">
    <source>
        <dbReference type="ARBA" id="ARBA00008950"/>
    </source>
</evidence>
<dbReference type="Pfam" id="PF12850">
    <property type="entry name" value="Metallophos_2"/>
    <property type="match status" value="1"/>
</dbReference>
<comment type="caution">
    <text evidence="4">The sequence shown here is derived from an EMBL/GenBank/DDBJ whole genome shotgun (WGS) entry which is preliminary data.</text>
</comment>
<dbReference type="InterPro" id="IPR024654">
    <property type="entry name" value="Calcineurin-like_PHP_lpxH"/>
</dbReference>
<evidence type="ECO:0000259" key="3">
    <source>
        <dbReference type="Pfam" id="PF12850"/>
    </source>
</evidence>
<comment type="similarity">
    <text evidence="1 2">Belongs to the metallophosphoesterase superfamily. YfcE family.</text>
</comment>
<dbReference type="InterPro" id="IPR000979">
    <property type="entry name" value="Phosphodiesterase_MJ0936/Vps29"/>
</dbReference>
<protein>
    <recommendedName>
        <fullName evidence="2">Phosphoesterase</fullName>
        <ecNumber evidence="2">3.1.4.-</ecNumber>
    </recommendedName>
</protein>
<keyword evidence="5" id="KW-1185">Reference proteome</keyword>
<evidence type="ECO:0000313" key="5">
    <source>
        <dbReference type="Proteomes" id="UP000620366"/>
    </source>
</evidence>
<dbReference type="EC" id="3.1.4.-" evidence="2"/>
<dbReference type="NCBIfam" id="TIGR00040">
    <property type="entry name" value="yfcE"/>
    <property type="match status" value="1"/>
</dbReference>
<dbReference type="RefSeq" id="WP_249299823.1">
    <property type="nucleotide sequence ID" value="NZ_JACRSP010000002.1"/>
</dbReference>
<dbReference type="SUPFAM" id="SSF56300">
    <property type="entry name" value="Metallo-dependent phosphatases"/>
    <property type="match status" value="1"/>
</dbReference>
<proteinExistence type="inferred from homology"/>
<dbReference type="Gene3D" id="3.60.21.10">
    <property type="match status" value="1"/>
</dbReference>
<evidence type="ECO:0000256" key="2">
    <source>
        <dbReference type="RuleBase" id="RU362039"/>
    </source>
</evidence>
<reference evidence="4" key="1">
    <citation type="submission" date="2020-08" db="EMBL/GenBank/DDBJ databases">
        <title>Genome public.</title>
        <authorList>
            <person name="Liu C."/>
            <person name="Sun Q."/>
        </authorList>
    </citation>
    <scope>NUCLEOTIDE SEQUENCE</scope>
    <source>
        <strain evidence="4">BX7</strain>
    </source>
</reference>
<gene>
    <name evidence="4" type="primary">yfcE</name>
    <name evidence="4" type="ORF">H8695_05105</name>
</gene>
<keyword evidence="4" id="KW-0378">Hydrolase</keyword>
<dbReference type="NCBIfam" id="NF006988">
    <property type="entry name" value="PRK09453.1"/>
    <property type="match status" value="1"/>
</dbReference>
<organism evidence="4 5">
    <name type="scientific">Feifania hominis</name>
    <dbReference type="NCBI Taxonomy" id="2763660"/>
    <lineage>
        <taxon>Bacteria</taxon>
        <taxon>Bacillati</taxon>
        <taxon>Bacillota</taxon>
        <taxon>Clostridia</taxon>
        <taxon>Eubacteriales</taxon>
        <taxon>Feifaniaceae</taxon>
        <taxon>Feifania</taxon>
    </lineage>
</organism>
<dbReference type="GO" id="GO:0046872">
    <property type="term" value="F:metal ion binding"/>
    <property type="evidence" value="ECO:0007669"/>
    <property type="project" value="UniProtKB-KW"/>
</dbReference>
<dbReference type="EMBL" id="JACRSP010000002">
    <property type="protein sequence ID" value="MBC8536068.1"/>
    <property type="molecule type" value="Genomic_DNA"/>
</dbReference>
<feature type="domain" description="Calcineurin-like phosphoesterase" evidence="3">
    <location>
        <begin position="1"/>
        <end position="160"/>
    </location>
</feature>
<comment type="cofactor">
    <cofactor evidence="2">
        <name>a divalent metal cation</name>
        <dbReference type="ChEBI" id="CHEBI:60240"/>
    </cofactor>
</comment>
<name>A0A926DDE9_9FIRM</name>
<dbReference type="Proteomes" id="UP000620366">
    <property type="component" value="Unassembled WGS sequence"/>
</dbReference>
<dbReference type="PANTHER" id="PTHR11124">
    <property type="entry name" value="VACUOLAR SORTING PROTEIN VPS29"/>
    <property type="match status" value="1"/>
</dbReference>
<dbReference type="GO" id="GO:0016787">
    <property type="term" value="F:hydrolase activity"/>
    <property type="evidence" value="ECO:0007669"/>
    <property type="project" value="UniProtKB-UniRule"/>
</dbReference>
<accession>A0A926DDE9</accession>
<keyword evidence="2" id="KW-0479">Metal-binding</keyword>
<evidence type="ECO:0000313" key="4">
    <source>
        <dbReference type="EMBL" id="MBC8536068.1"/>
    </source>
</evidence>
<dbReference type="AlphaFoldDB" id="A0A926DDE9"/>